<feature type="domain" description="N-acetyltransferase" evidence="1">
    <location>
        <begin position="1"/>
        <end position="148"/>
    </location>
</feature>
<evidence type="ECO:0000313" key="2">
    <source>
        <dbReference type="EMBL" id="MDB1123107.1"/>
    </source>
</evidence>
<dbReference type="Gene3D" id="3.40.630.30">
    <property type="match status" value="1"/>
</dbReference>
<organism evidence="2 3">
    <name type="scientific">Vibrio algarum</name>
    <dbReference type="NCBI Taxonomy" id="3020714"/>
    <lineage>
        <taxon>Bacteria</taxon>
        <taxon>Pseudomonadati</taxon>
        <taxon>Pseudomonadota</taxon>
        <taxon>Gammaproteobacteria</taxon>
        <taxon>Vibrionales</taxon>
        <taxon>Vibrionaceae</taxon>
        <taxon>Vibrio</taxon>
    </lineage>
</organism>
<gene>
    <name evidence="2" type="ORF">PGX00_05220</name>
</gene>
<dbReference type="Proteomes" id="UP001210678">
    <property type="component" value="Unassembled WGS sequence"/>
</dbReference>
<dbReference type="PROSITE" id="PS51186">
    <property type="entry name" value="GNAT"/>
    <property type="match status" value="1"/>
</dbReference>
<keyword evidence="3" id="KW-1185">Reference proteome</keyword>
<name>A0ABT4YNY1_9VIBR</name>
<evidence type="ECO:0000259" key="1">
    <source>
        <dbReference type="PROSITE" id="PS51186"/>
    </source>
</evidence>
<dbReference type="InterPro" id="IPR016181">
    <property type="entry name" value="Acyl_CoA_acyltransferase"/>
</dbReference>
<proteinExistence type="predicted"/>
<accession>A0ABT4YNY1</accession>
<evidence type="ECO:0000313" key="3">
    <source>
        <dbReference type="Proteomes" id="UP001210678"/>
    </source>
</evidence>
<dbReference type="EMBL" id="JAQLOI010000001">
    <property type="protein sequence ID" value="MDB1123107.1"/>
    <property type="molecule type" value="Genomic_DNA"/>
</dbReference>
<comment type="caution">
    <text evidence="2">The sequence shown here is derived from an EMBL/GenBank/DDBJ whole genome shotgun (WGS) entry which is preliminary data.</text>
</comment>
<sequence>MLIRTEAPADILPINNLLKSAFETNAEAELVMTLRENSRFTLSLVACTDEGELIGYALFTPVSLNGEQLGWQGLAPVAVKKEFRNQGIASNMIKEGLDSLYEFGYLGCVVLGDPDFYSRYGFVDSNLFNMRSIWEVPEGAFRVKELAENEFSGKQGLIEYSPEFSQL</sequence>
<dbReference type="CDD" id="cd04301">
    <property type="entry name" value="NAT_SF"/>
    <property type="match status" value="1"/>
</dbReference>
<dbReference type="Pfam" id="PF13527">
    <property type="entry name" value="Acetyltransf_9"/>
    <property type="match status" value="1"/>
</dbReference>
<reference evidence="2 3" key="1">
    <citation type="submission" date="2023-01" db="EMBL/GenBank/DDBJ databases">
        <title>Vibrio sp. KJ40-1 sp.nov, isolated from marine algae.</title>
        <authorList>
            <person name="Butt M."/>
            <person name="Kim J.M.J."/>
            <person name="Jeon C.O.C."/>
        </authorList>
    </citation>
    <scope>NUCLEOTIDE SEQUENCE [LARGE SCALE GENOMIC DNA]</scope>
    <source>
        <strain evidence="2 3">KJ40-1</strain>
    </source>
</reference>
<dbReference type="SUPFAM" id="SSF55729">
    <property type="entry name" value="Acyl-CoA N-acyltransferases (Nat)"/>
    <property type="match status" value="1"/>
</dbReference>
<dbReference type="RefSeq" id="WP_272133478.1">
    <property type="nucleotide sequence ID" value="NZ_JAQLOI010000001.1"/>
</dbReference>
<dbReference type="InterPro" id="IPR000182">
    <property type="entry name" value="GNAT_dom"/>
</dbReference>
<protein>
    <submittedName>
        <fullName evidence="2">N-acetyltransferase</fullName>
    </submittedName>
</protein>